<feature type="transmembrane region" description="Helical" evidence="5">
    <location>
        <begin position="175"/>
        <end position="196"/>
    </location>
</feature>
<evidence type="ECO:0000256" key="4">
    <source>
        <dbReference type="ARBA" id="ARBA00023136"/>
    </source>
</evidence>
<keyword evidence="4 5" id="KW-0472">Membrane</keyword>
<dbReference type="PANTHER" id="PTHR24002:SF3">
    <property type="entry name" value="SOLUTE CARRIER FAMILY 22 MEMBER 18"/>
    <property type="match status" value="1"/>
</dbReference>
<feature type="transmembrane region" description="Helical" evidence="5">
    <location>
        <begin position="382"/>
        <end position="401"/>
    </location>
</feature>
<evidence type="ECO:0000256" key="2">
    <source>
        <dbReference type="ARBA" id="ARBA00022692"/>
    </source>
</evidence>
<accession>A0A7S3PFX6</accession>
<dbReference type="EMBL" id="HBIN01006395">
    <property type="protein sequence ID" value="CAE0434377.1"/>
    <property type="molecule type" value="Transcribed_RNA"/>
</dbReference>
<feature type="transmembrane region" description="Helical" evidence="5">
    <location>
        <begin position="20"/>
        <end position="39"/>
    </location>
</feature>
<dbReference type="GO" id="GO:0016020">
    <property type="term" value="C:membrane"/>
    <property type="evidence" value="ECO:0007669"/>
    <property type="project" value="UniProtKB-SubCell"/>
</dbReference>
<evidence type="ECO:0000259" key="6">
    <source>
        <dbReference type="PROSITE" id="PS50850"/>
    </source>
</evidence>
<feature type="transmembrane region" description="Helical" evidence="5">
    <location>
        <begin position="98"/>
        <end position="116"/>
    </location>
</feature>
<feature type="transmembrane region" description="Helical" evidence="5">
    <location>
        <begin position="318"/>
        <end position="344"/>
    </location>
</feature>
<dbReference type="PRINTS" id="PR01035">
    <property type="entry name" value="TCRTETA"/>
</dbReference>
<keyword evidence="3 5" id="KW-1133">Transmembrane helix</keyword>
<evidence type="ECO:0000256" key="1">
    <source>
        <dbReference type="ARBA" id="ARBA00004141"/>
    </source>
</evidence>
<feature type="transmembrane region" description="Helical" evidence="5">
    <location>
        <begin position="217"/>
        <end position="243"/>
    </location>
</feature>
<dbReference type="InterPro" id="IPR036259">
    <property type="entry name" value="MFS_trans_sf"/>
</dbReference>
<keyword evidence="2 5" id="KW-0812">Transmembrane</keyword>
<dbReference type="GO" id="GO:0022857">
    <property type="term" value="F:transmembrane transporter activity"/>
    <property type="evidence" value="ECO:0007669"/>
    <property type="project" value="InterPro"/>
</dbReference>
<proteinExistence type="predicted"/>
<dbReference type="InterPro" id="IPR001958">
    <property type="entry name" value="Tet-R_TetA/multi-R_MdtG-like"/>
</dbReference>
<name>A0A7S3PFX6_9STRA</name>
<feature type="transmembrane region" description="Helical" evidence="5">
    <location>
        <begin position="292"/>
        <end position="312"/>
    </location>
</feature>
<dbReference type="SUPFAM" id="SSF103473">
    <property type="entry name" value="MFS general substrate transporter"/>
    <property type="match status" value="1"/>
</dbReference>
<comment type="subcellular location">
    <subcellularLocation>
        <location evidence="1">Membrane</location>
        <topology evidence="1">Multi-pass membrane protein</topology>
    </subcellularLocation>
</comment>
<evidence type="ECO:0000313" key="7">
    <source>
        <dbReference type="EMBL" id="CAE0434377.1"/>
    </source>
</evidence>
<protein>
    <recommendedName>
        <fullName evidence="6">Major facilitator superfamily (MFS) profile domain-containing protein</fullName>
    </recommendedName>
</protein>
<dbReference type="Gene3D" id="1.20.1250.20">
    <property type="entry name" value="MFS general substrate transporter like domains"/>
    <property type="match status" value="1"/>
</dbReference>
<dbReference type="GO" id="GO:0005635">
    <property type="term" value="C:nuclear envelope"/>
    <property type="evidence" value="ECO:0007669"/>
    <property type="project" value="TreeGrafter"/>
</dbReference>
<evidence type="ECO:0000256" key="3">
    <source>
        <dbReference type="ARBA" id="ARBA00022989"/>
    </source>
</evidence>
<dbReference type="Pfam" id="PF07690">
    <property type="entry name" value="MFS_1"/>
    <property type="match status" value="1"/>
</dbReference>
<organism evidence="7">
    <name type="scientific">Aplanochytrium stocchinoi</name>
    <dbReference type="NCBI Taxonomy" id="215587"/>
    <lineage>
        <taxon>Eukaryota</taxon>
        <taxon>Sar</taxon>
        <taxon>Stramenopiles</taxon>
        <taxon>Bigyra</taxon>
        <taxon>Labyrinthulomycetes</taxon>
        <taxon>Thraustochytrida</taxon>
        <taxon>Thraustochytriidae</taxon>
        <taxon>Aplanochytrium</taxon>
    </lineage>
</organism>
<feature type="transmembrane region" description="Helical" evidence="5">
    <location>
        <begin position="263"/>
        <end position="285"/>
    </location>
</feature>
<dbReference type="PROSITE" id="PS50850">
    <property type="entry name" value="MFS"/>
    <property type="match status" value="1"/>
</dbReference>
<sequence length="420" mass="44313">MSESLNTLGIWLGGDGTWSSTFPLLMVHLNIVIYALCFWMQQPVLPFLSKELGVDGQGFGMLQSFVSAFALIGGPVIGRLTDQFGPKLTLIISQAGSVAMYSLLSIATSAPLLFASRVPSIAQHAMLASQAAVSVLSSTDKRSSALGKLSLSYGIGMVLGSPLGGTISEHVGYRYAAMISTVFSVLILVLDALFFPEMKAKSETIDKKEDGLNLSKIFELLLVASVRDLLLTTTAVFIGLGSFRTVFSLAAEPIYGLNSQDLGYFMSFGAIVGLVTNVFLVARLISFFGSNINALVGAAFCLSICYVGYSFTSTYSEIMAVSIPVGIFSTLLYTVSGALMSLVVEKGDAGTAIALSHASRSFTGIVSPIIGGKVFDEFGIDGACWFAAGCCMIAAAFASIVSRSISKENITSSSSEKKQL</sequence>
<dbReference type="PANTHER" id="PTHR24002">
    <property type="entry name" value="SOLUTE CARRIER FAMILY 22 MEMBER 18"/>
    <property type="match status" value="1"/>
</dbReference>
<feature type="domain" description="Major facilitator superfamily (MFS) profile" evidence="6">
    <location>
        <begin position="23"/>
        <end position="406"/>
    </location>
</feature>
<dbReference type="AlphaFoldDB" id="A0A7S3PFX6"/>
<dbReference type="CDD" id="cd17331">
    <property type="entry name" value="MFS_SLC22A18"/>
    <property type="match status" value="1"/>
</dbReference>
<reference evidence="7" key="1">
    <citation type="submission" date="2021-01" db="EMBL/GenBank/DDBJ databases">
        <authorList>
            <person name="Corre E."/>
            <person name="Pelletier E."/>
            <person name="Niang G."/>
            <person name="Scheremetjew M."/>
            <person name="Finn R."/>
            <person name="Kale V."/>
            <person name="Holt S."/>
            <person name="Cochrane G."/>
            <person name="Meng A."/>
            <person name="Brown T."/>
            <person name="Cohen L."/>
        </authorList>
    </citation>
    <scope>NUCLEOTIDE SEQUENCE</scope>
    <source>
        <strain evidence="7">GSBS06</strain>
    </source>
</reference>
<dbReference type="InterPro" id="IPR011701">
    <property type="entry name" value="MFS"/>
</dbReference>
<feature type="transmembrane region" description="Helical" evidence="5">
    <location>
        <begin position="59"/>
        <end position="78"/>
    </location>
</feature>
<dbReference type="InterPro" id="IPR020846">
    <property type="entry name" value="MFS_dom"/>
</dbReference>
<evidence type="ECO:0000256" key="5">
    <source>
        <dbReference type="SAM" id="Phobius"/>
    </source>
</evidence>
<gene>
    <name evidence="7" type="ORF">ASTO00021_LOCUS4675</name>
</gene>